<keyword evidence="2 6" id="KW-0698">rRNA processing</keyword>
<dbReference type="Proteomes" id="UP001516588">
    <property type="component" value="Unassembled WGS sequence"/>
</dbReference>
<feature type="binding site" evidence="6">
    <location>
        <position position="145"/>
    </location>
    <ligand>
        <name>S-adenosyl-L-methionine</name>
        <dbReference type="ChEBI" id="CHEBI:59789"/>
    </ligand>
</feature>
<feature type="binding site" evidence="6">
    <location>
        <begin position="126"/>
        <end position="127"/>
    </location>
    <ligand>
        <name>S-adenosyl-L-methionine</name>
        <dbReference type="ChEBI" id="CHEBI:59789"/>
    </ligand>
</feature>
<dbReference type="HAMAP" id="MF_00074">
    <property type="entry name" value="16SrRNA_methyltr_G"/>
    <property type="match status" value="1"/>
</dbReference>
<comment type="caution">
    <text evidence="6">Lacks conserved residue(s) required for the propagation of feature annotation.</text>
</comment>
<comment type="caution">
    <text evidence="7">The sequence shown here is derived from an EMBL/GenBank/DDBJ whole genome shotgun (WGS) entry which is preliminary data.</text>
</comment>
<dbReference type="EC" id="2.1.1.-" evidence="6"/>
<dbReference type="SUPFAM" id="SSF53335">
    <property type="entry name" value="S-adenosyl-L-methionine-dependent methyltransferases"/>
    <property type="match status" value="1"/>
</dbReference>
<evidence type="ECO:0000256" key="5">
    <source>
        <dbReference type="ARBA" id="ARBA00022691"/>
    </source>
</evidence>
<dbReference type="RefSeq" id="WP_226385194.1">
    <property type="nucleotide sequence ID" value="NZ_JADCKA010000006.1"/>
</dbReference>
<evidence type="ECO:0000256" key="6">
    <source>
        <dbReference type="HAMAP-Rule" id="MF_00074"/>
    </source>
</evidence>
<dbReference type="CDD" id="cd02440">
    <property type="entry name" value="AdoMet_MTases"/>
    <property type="match status" value="1"/>
</dbReference>
<protein>
    <recommendedName>
        <fullName evidence="6">Ribosomal RNA small subunit methyltransferase G</fullName>
        <ecNumber evidence="6">2.1.1.-</ecNumber>
    </recommendedName>
    <alternativeName>
        <fullName evidence="6">16S rRNA 7-methylguanosine methyltransferase</fullName>
        <shortName evidence="6">16S rRNA m7G methyltransferase</shortName>
    </alternativeName>
</protein>
<feature type="binding site" evidence="6">
    <location>
        <position position="75"/>
    </location>
    <ligand>
        <name>S-adenosyl-L-methionine</name>
        <dbReference type="ChEBI" id="CHEBI:59789"/>
    </ligand>
</feature>
<dbReference type="InterPro" id="IPR003682">
    <property type="entry name" value="rRNA_ssu_MeTfrase_G"/>
</dbReference>
<dbReference type="PANTHER" id="PTHR31760:SF0">
    <property type="entry name" value="S-ADENOSYL-L-METHIONINE-DEPENDENT METHYLTRANSFERASES SUPERFAMILY PROTEIN"/>
    <property type="match status" value="1"/>
</dbReference>
<feature type="binding site" evidence="6">
    <location>
        <position position="80"/>
    </location>
    <ligand>
        <name>S-adenosyl-L-methionine</name>
        <dbReference type="ChEBI" id="CHEBI:59789"/>
    </ligand>
</feature>
<keyword evidence="8" id="KW-1185">Reference proteome</keyword>
<organism evidence="7 8">
    <name type="scientific">Gallibacter intestinalis</name>
    <dbReference type="NCBI Taxonomy" id="2779356"/>
    <lineage>
        <taxon>Bacteria</taxon>
        <taxon>Bacillati</taxon>
        <taxon>Bacillota</taxon>
        <taxon>Clostridia</taxon>
        <taxon>Eubacteriales</taxon>
        <taxon>Eubacteriaceae</taxon>
        <taxon>Gallibacter</taxon>
    </lineage>
</organism>
<sequence length="235" mass="26270">MKTELVKFLEMTGRYSDEIMEKLMGYMHGIISWNEKVNLTNLTEEDEFIEKHYIDSLLLWNSESFKKADKIIDVGTGGGFPGVPLAILYPEKEFVLLDSLKKRLNIIDSLTHELGINNVTTFHGRAEDAAKKKDMREAFDLCVSRAVANLTSLAELCIPFVKIGGHFVAYKGPGAYDEAKEAENAINILGGKLESITVPEGQKESEHTLITILKTAKTPEKYPRKAGDPLKKPLK</sequence>
<dbReference type="Gene3D" id="3.40.50.150">
    <property type="entry name" value="Vaccinia Virus protein VP39"/>
    <property type="match status" value="1"/>
</dbReference>
<reference evidence="7 8" key="1">
    <citation type="submission" date="2020-10" db="EMBL/GenBank/DDBJ databases">
        <title>ChiBAC.</title>
        <authorList>
            <person name="Zenner C."/>
            <person name="Hitch T.C.A."/>
            <person name="Clavel T."/>
        </authorList>
    </citation>
    <scope>NUCLEOTIDE SEQUENCE [LARGE SCALE GENOMIC DNA]</scope>
    <source>
        <strain evidence="7 8">DSM 108706</strain>
    </source>
</reference>
<keyword evidence="1 6" id="KW-0963">Cytoplasm</keyword>
<comment type="similarity">
    <text evidence="6">Belongs to the methyltransferase superfamily. RNA methyltransferase RsmG family.</text>
</comment>
<dbReference type="InterPro" id="IPR029063">
    <property type="entry name" value="SAM-dependent_MTases_sf"/>
</dbReference>
<dbReference type="PANTHER" id="PTHR31760">
    <property type="entry name" value="S-ADENOSYL-L-METHIONINE-DEPENDENT METHYLTRANSFERASES SUPERFAMILY PROTEIN"/>
    <property type="match status" value="1"/>
</dbReference>
<dbReference type="NCBIfam" id="TIGR00138">
    <property type="entry name" value="rsmG_gidB"/>
    <property type="match status" value="1"/>
</dbReference>
<keyword evidence="3 6" id="KW-0489">Methyltransferase</keyword>
<evidence type="ECO:0000256" key="1">
    <source>
        <dbReference type="ARBA" id="ARBA00022490"/>
    </source>
</evidence>
<evidence type="ECO:0000256" key="3">
    <source>
        <dbReference type="ARBA" id="ARBA00022603"/>
    </source>
</evidence>
<comment type="function">
    <text evidence="6">Specifically methylates the N7 position of a guanine in 16S rRNA.</text>
</comment>
<dbReference type="Pfam" id="PF02527">
    <property type="entry name" value="GidB"/>
    <property type="match status" value="1"/>
</dbReference>
<evidence type="ECO:0000313" key="8">
    <source>
        <dbReference type="Proteomes" id="UP001516588"/>
    </source>
</evidence>
<accession>A0ABR9QY89</accession>
<proteinExistence type="inferred from homology"/>
<keyword evidence="4 6" id="KW-0808">Transferase</keyword>
<gene>
    <name evidence="6 7" type="primary">rsmG</name>
    <name evidence="7" type="ORF">INF20_04520</name>
</gene>
<evidence type="ECO:0000256" key="2">
    <source>
        <dbReference type="ARBA" id="ARBA00022552"/>
    </source>
</evidence>
<keyword evidence="5 6" id="KW-0949">S-adenosyl-L-methionine</keyword>
<name>A0ABR9QY89_9FIRM</name>
<comment type="subcellular location">
    <subcellularLocation>
        <location evidence="6">Cytoplasm</location>
    </subcellularLocation>
</comment>
<evidence type="ECO:0000313" key="7">
    <source>
        <dbReference type="EMBL" id="MBE5035545.1"/>
    </source>
</evidence>
<evidence type="ECO:0000256" key="4">
    <source>
        <dbReference type="ARBA" id="ARBA00022679"/>
    </source>
</evidence>
<dbReference type="EMBL" id="JADCKA010000006">
    <property type="protein sequence ID" value="MBE5035545.1"/>
    <property type="molecule type" value="Genomic_DNA"/>
</dbReference>